<dbReference type="Proteomes" id="UP000824024">
    <property type="component" value="Unassembled WGS sequence"/>
</dbReference>
<evidence type="ECO:0000256" key="3">
    <source>
        <dbReference type="ARBA" id="ARBA00006883"/>
    </source>
</evidence>
<dbReference type="SUPFAM" id="SSF75138">
    <property type="entry name" value="HprK N-terminal domain-like"/>
    <property type="match status" value="1"/>
</dbReference>
<keyword evidence="11 14" id="KW-0511">Multifunctional enzyme</keyword>
<comment type="function">
    <text evidence="14">Catalyzes the ATP- as well as the pyrophosphate-dependent phosphorylation of a specific serine residue in HPr, a phosphocarrier protein of the phosphoenolpyruvate-dependent sugar phosphotransferase system (PTS). HprK/P also catalyzes the pyrophosphate-producing, inorganic phosphate-dependent dephosphorylation (phosphorolysis) of seryl-phosphorylated HPr (P-Ser-HPr). The two antagonistic activities of HprK/P are regulated by several intracellular metabolites, which change their concentration in response to the absence or presence of rapidly metabolisable carbon sources (glucose, fructose, etc.) in the growth medium. Therefore, by controlling the phosphorylation state of HPr, HPrK/P is a sensor enzyme that plays a major role in the regulation of carbon metabolism and sugar transport: it mediates carbon catabolite repression (CCR), and regulates PTS-catalyzed carbohydrate uptake and inducer exclusion.</text>
</comment>
<evidence type="ECO:0000313" key="17">
    <source>
        <dbReference type="EMBL" id="HIZ08429.1"/>
    </source>
</evidence>
<evidence type="ECO:0000256" key="7">
    <source>
        <dbReference type="ARBA" id="ARBA00022741"/>
    </source>
</evidence>
<feature type="binding site" evidence="14">
    <location>
        <position position="162"/>
    </location>
    <ligand>
        <name>Mg(2+)</name>
        <dbReference type="ChEBI" id="CHEBI:18420"/>
    </ligand>
</feature>
<feature type="active site" description="Proton acceptor; for phosphorylation activity. Proton donor; for dephosphorylation activity" evidence="14">
    <location>
        <position position="179"/>
    </location>
</feature>
<dbReference type="Gene3D" id="3.40.1390.20">
    <property type="entry name" value="HprK N-terminal domain-like"/>
    <property type="match status" value="1"/>
</dbReference>
<evidence type="ECO:0000256" key="4">
    <source>
        <dbReference type="ARBA" id="ARBA00022527"/>
    </source>
</evidence>
<accession>A0A9D2D4M1</accession>
<organism evidence="17 18">
    <name type="scientific">Candidatus Eubacterium avistercoris</name>
    <dbReference type="NCBI Taxonomy" id="2838567"/>
    <lineage>
        <taxon>Bacteria</taxon>
        <taxon>Bacillati</taxon>
        <taxon>Bacillota</taxon>
        <taxon>Clostridia</taxon>
        <taxon>Eubacteriales</taxon>
        <taxon>Eubacteriaceae</taxon>
        <taxon>Eubacterium</taxon>
    </lineage>
</organism>
<dbReference type="GO" id="GO:0004712">
    <property type="term" value="F:protein serine/threonine/tyrosine kinase activity"/>
    <property type="evidence" value="ECO:0007669"/>
    <property type="project" value="UniProtKB-UniRule"/>
</dbReference>
<dbReference type="Pfam" id="PF02603">
    <property type="entry name" value="Hpr_kinase_N"/>
    <property type="match status" value="1"/>
</dbReference>
<comment type="catalytic activity">
    <reaction evidence="13 14">
        <text>[HPr protein]-O-phospho-L-serine + phosphate + H(+) = [HPr protein]-L-serine + diphosphate</text>
        <dbReference type="Rhea" id="RHEA:46604"/>
        <dbReference type="Rhea" id="RHEA-COMP:11602"/>
        <dbReference type="Rhea" id="RHEA-COMP:11603"/>
        <dbReference type="ChEBI" id="CHEBI:15378"/>
        <dbReference type="ChEBI" id="CHEBI:29999"/>
        <dbReference type="ChEBI" id="CHEBI:33019"/>
        <dbReference type="ChEBI" id="CHEBI:43474"/>
        <dbReference type="ChEBI" id="CHEBI:83421"/>
    </reaction>
</comment>
<dbReference type="AlphaFoldDB" id="A0A9D2D4M1"/>
<feature type="active site" evidence="14">
    <location>
        <position position="140"/>
    </location>
</feature>
<evidence type="ECO:0000256" key="13">
    <source>
        <dbReference type="ARBA" id="ARBA00047657"/>
    </source>
</evidence>
<comment type="caution">
    <text evidence="17">The sequence shown here is derived from an EMBL/GenBank/DDBJ whole genome shotgun (WGS) entry which is preliminary data.</text>
</comment>
<comment type="cofactor">
    <cofactor evidence="2 14">
        <name>Mg(2+)</name>
        <dbReference type="ChEBI" id="CHEBI:18420"/>
    </cofactor>
</comment>
<evidence type="ECO:0000256" key="11">
    <source>
        <dbReference type="ARBA" id="ARBA00023268"/>
    </source>
</evidence>
<feature type="region of interest" description="Important for the catalytic mechanism of dephosphorylation" evidence="14">
    <location>
        <begin position="266"/>
        <end position="271"/>
    </location>
</feature>
<keyword evidence="7 14" id="KW-0547">Nucleotide-binding</keyword>
<evidence type="ECO:0000256" key="8">
    <source>
        <dbReference type="ARBA" id="ARBA00022777"/>
    </source>
</evidence>
<comment type="similarity">
    <text evidence="3 14">Belongs to the HPrK/P family.</text>
</comment>
<dbReference type="InterPro" id="IPR011126">
    <property type="entry name" value="Hpr_kin/Pase_Hpr_N"/>
</dbReference>
<evidence type="ECO:0000256" key="2">
    <source>
        <dbReference type="ARBA" id="ARBA00001946"/>
    </source>
</evidence>
<evidence type="ECO:0000256" key="14">
    <source>
        <dbReference type="HAMAP-Rule" id="MF_01249"/>
    </source>
</evidence>
<evidence type="ECO:0000256" key="1">
    <source>
        <dbReference type="ARBA" id="ARBA00001120"/>
    </source>
</evidence>
<evidence type="ECO:0000256" key="10">
    <source>
        <dbReference type="ARBA" id="ARBA00022842"/>
    </source>
</evidence>
<comment type="miscellaneous">
    <text evidence="14">Both phosphorylation and phosphorolysis are carried out by the same active site and suggest a common mechanism for both reactions.</text>
</comment>
<evidence type="ECO:0000259" key="16">
    <source>
        <dbReference type="Pfam" id="PF07475"/>
    </source>
</evidence>
<feature type="region of interest" description="Important for the catalytic mechanism of both phosphorylation and dephosphorylation" evidence="14">
    <location>
        <begin position="203"/>
        <end position="212"/>
    </location>
</feature>
<keyword evidence="5 14" id="KW-0808">Transferase</keyword>
<evidence type="ECO:0000256" key="9">
    <source>
        <dbReference type="ARBA" id="ARBA00022840"/>
    </source>
</evidence>
<dbReference type="GO" id="GO:0004674">
    <property type="term" value="F:protein serine/threonine kinase activity"/>
    <property type="evidence" value="ECO:0007669"/>
    <property type="project" value="UniProtKB-KW"/>
</dbReference>
<dbReference type="EC" id="2.7.4.-" evidence="14"/>
<proteinExistence type="inferred from homology"/>
<evidence type="ECO:0000256" key="12">
    <source>
        <dbReference type="ARBA" id="ARBA00023277"/>
    </source>
</evidence>
<dbReference type="CDD" id="cd01918">
    <property type="entry name" value="HprK_C"/>
    <property type="match status" value="1"/>
</dbReference>
<dbReference type="PANTHER" id="PTHR30305:SF1">
    <property type="entry name" value="HPR KINASE_PHOSPHORYLASE"/>
    <property type="match status" value="1"/>
</dbReference>
<dbReference type="InterPro" id="IPR027417">
    <property type="entry name" value="P-loop_NTPase"/>
</dbReference>
<name>A0A9D2D4M1_9FIRM</name>
<dbReference type="GO" id="GO:0005524">
    <property type="term" value="F:ATP binding"/>
    <property type="evidence" value="ECO:0007669"/>
    <property type="project" value="UniProtKB-UniRule"/>
</dbReference>
<dbReference type="InterPro" id="IPR028979">
    <property type="entry name" value="Ser_kin/Pase_Hpr-like_N_sf"/>
</dbReference>
<feature type="domain" description="HPr kinase/phosphorylase C-terminal" evidence="16">
    <location>
        <begin position="132"/>
        <end position="300"/>
    </location>
</feature>
<protein>
    <recommendedName>
        <fullName evidence="14">HPr kinase/phosphorylase</fullName>
        <shortName evidence="14">HPrK/P</shortName>
        <ecNumber evidence="14">2.7.11.-</ecNumber>
        <ecNumber evidence="14">2.7.4.-</ecNumber>
    </recommendedName>
    <alternativeName>
        <fullName evidence="14">HPr(Ser) kinase/phosphorylase</fullName>
    </alternativeName>
</protein>
<feature type="active site" evidence="14">
    <location>
        <position position="161"/>
    </location>
</feature>
<keyword evidence="6 14" id="KW-0479">Metal-binding</keyword>
<feature type="binding site" evidence="14">
    <location>
        <begin position="155"/>
        <end position="162"/>
    </location>
    <ligand>
        <name>ATP</name>
        <dbReference type="ChEBI" id="CHEBI:30616"/>
    </ligand>
</feature>
<dbReference type="NCBIfam" id="TIGR00679">
    <property type="entry name" value="hpr-ser"/>
    <property type="match status" value="1"/>
</dbReference>
<keyword evidence="8 14" id="KW-0418">Kinase</keyword>
<comment type="subunit">
    <text evidence="14">Homohexamer.</text>
</comment>
<dbReference type="InterPro" id="IPR003755">
    <property type="entry name" value="HPr(Ser)_kin/Pase"/>
</dbReference>
<dbReference type="PANTHER" id="PTHR30305">
    <property type="entry name" value="PROTEIN YJDM-RELATED"/>
    <property type="match status" value="1"/>
</dbReference>
<dbReference type="FunFam" id="3.40.50.300:FF:000174">
    <property type="entry name" value="HPr kinase/phosphorylase"/>
    <property type="match status" value="1"/>
</dbReference>
<dbReference type="InterPro" id="IPR011104">
    <property type="entry name" value="Hpr_kin/Pase_C"/>
</dbReference>
<evidence type="ECO:0000256" key="5">
    <source>
        <dbReference type="ARBA" id="ARBA00022679"/>
    </source>
</evidence>
<evidence type="ECO:0000313" key="18">
    <source>
        <dbReference type="Proteomes" id="UP000824024"/>
    </source>
</evidence>
<dbReference type="GO" id="GO:0000155">
    <property type="term" value="F:phosphorelay sensor kinase activity"/>
    <property type="evidence" value="ECO:0007669"/>
    <property type="project" value="InterPro"/>
</dbReference>
<dbReference type="Pfam" id="PF07475">
    <property type="entry name" value="Hpr_kinase_C"/>
    <property type="match status" value="1"/>
</dbReference>
<dbReference type="GO" id="GO:0000287">
    <property type="term" value="F:magnesium ion binding"/>
    <property type="evidence" value="ECO:0007669"/>
    <property type="project" value="UniProtKB-UniRule"/>
</dbReference>
<feature type="binding site" evidence="14">
    <location>
        <position position="204"/>
    </location>
    <ligand>
        <name>Mg(2+)</name>
        <dbReference type="ChEBI" id="CHEBI:18420"/>
    </ligand>
</feature>
<dbReference type="SUPFAM" id="SSF53795">
    <property type="entry name" value="PEP carboxykinase-like"/>
    <property type="match status" value="1"/>
</dbReference>
<keyword evidence="9 14" id="KW-0067">ATP-binding</keyword>
<keyword evidence="12 14" id="KW-0119">Carbohydrate metabolism</keyword>
<feature type="active site" evidence="14">
    <location>
        <position position="245"/>
    </location>
</feature>
<comment type="catalytic activity">
    <reaction evidence="1 14">
        <text>[HPr protein]-L-serine + ATP = [HPr protein]-O-phospho-L-serine + ADP + H(+)</text>
        <dbReference type="Rhea" id="RHEA:46600"/>
        <dbReference type="Rhea" id="RHEA-COMP:11602"/>
        <dbReference type="Rhea" id="RHEA-COMP:11603"/>
        <dbReference type="ChEBI" id="CHEBI:15378"/>
        <dbReference type="ChEBI" id="CHEBI:29999"/>
        <dbReference type="ChEBI" id="CHEBI:30616"/>
        <dbReference type="ChEBI" id="CHEBI:83421"/>
        <dbReference type="ChEBI" id="CHEBI:456216"/>
    </reaction>
</comment>
<keyword evidence="4 14" id="KW-0723">Serine/threonine-protein kinase</keyword>
<dbReference type="Gene3D" id="3.40.50.300">
    <property type="entry name" value="P-loop containing nucleotide triphosphate hydrolases"/>
    <property type="match status" value="1"/>
</dbReference>
<sequence length="312" mass="35648">MQGVSIEKVAERMKLKNYTPCVDLSARYITLPDINRPALQMTGFFEHFEQERVQIIGTVEYTYLEHLKKERRIEIYHQFLSYEKIPCVVFCRDLQPEEEFLQIAAENGIPVLGSSYATSNFTSEIIYRLNRDLAPCISIHGVLVDVYGEGVLITGESGIGKSEAALELIRRGHRLVTDDVVEIRKINESTLVGTSPAITRYFIELRGIGIIDVKTLFGVECVKEKQNIDLVIKLEDWKKEKEYDRLGLEEEYTEILGNKIVCHSIPIRPGRNLAVICEAAAVNHRQKKMGYNAAHELYRRVQENLANGKKMD</sequence>
<comment type="domain">
    <text evidence="14">The Walker A ATP-binding motif also binds Pi and PPi.</text>
</comment>
<evidence type="ECO:0000259" key="15">
    <source>
        <dbReference type="Pfam" id="PF02603"/>
    </source>
</evidence>
<dbReference type="EC" id="2.7.11.-" evidence="14"/>
<feature type="domain" description="HPr(Ser) kinase/phosphorylase N-terminal" evidence="15">
    <location>
        <begin position="4"/>
        <end position="127"/>
    </location>
</feature>
<dbReference type="HAMAP" id="MF_01249">
    <property type="entry name" value="HPr_kinase"/>
    <property type="match status" value="1"/>
</dbReference>
<dbReference type="EMBL" id="DXCH01000292">
    <property type="protein sequence ID" value="HIZ08429.1"/>
    <property type="molecule type" value="Genomic_DNA"/>
</dbReference>
<dbReference type="GO" id="GO:0006109">
    <property type="term" value="P:regulation of carbohydrate metabolic process"/>
    <property type="evidence" value="ECO:0007669"/>
    <property type="project" value="UniProtKB-UniRule"/>
</dbReference>
<keyword evidence="10 14" id="KW-0460">Magnesium</keyword>
<reference evidence="17" key="2">
    <citation type="submission" date="2021-04" db="EMBL/GenBank/DDBJ databases">
        <authorList>
            <person name="Gilroy R."/>
        </authorList>
    </citation>
    <scope>NUCLEOTIDE SEQUENCE</scope>
    <source>
        <strain evidence="17">CHK192-9172</strain>
    </source>
</reference>
<reference evidence="17" key="1">
    <citation type="journal article" date="2021" name="PeerJ">
        <title>Extensive microbial diversity within the chicken gut microbiome revealed by metagenomics and culture.</title>
        <authorList>
            <person name="Gilroy R."/>
            <person name="Ravi A."/>
            <person name="Getino M."/>
            <person name="Pursley I."/>
            <person name="Horton D.L."/>
            <person name="Alikhan N.F."/>
            <person name="Baker D."/>
            <person name="Gharbi K."/>
            <person name="Hall N."/>
            <person name="Watson M."/>
            <person name="Adriaenssens E.M."/>
            <person name="Foster-Nyarko E."/>
            <person name="Jarju S."/>
            <person name="Secka A."/>
            <person name="Antonio M."/>
            <person name="Oren A."/>
            <person name="Chaudhuri R.R."/>
            <person name="La Ragione R."/>
            <person name="Hildebrand F."/>
            <person name="Pallen M.J."/>
        </authorList>
    </citation>
    <scope>NUCLEOTIDE SEQUENCE</scope>
    <source>
        <strain evidence="17">CHK192-9172</strain>
    </source>
</reference>
<evidence type="ECO:0000256" key="6">
    <source>
        <dbReference type="ARBA" id="ARBA00022723"/>
    </source>
</evidence>
<gene>
    <name evidence="14 17" type="primary">hprK</name>
    <name evidence="17" type="ORF">IAA08_10920</name>
</gene>